<gene>
    <name evidence="1" type="ORF">IOQ59_10755</name>
</gene>
<keyword evidence="2" id="KW-1185">Reference proteome</keyword>
<organism evidence="1 2">
    <name type="scientific">Pontibacterium sinense</name>
    <dbReference type="NCBI Taxonomy" id="2781979"/>
    <lineage>
        <taxon>Bacteria</taxon>
        <taxon>Pseudomonadati</taxon>
        <taxon>Pseudomonadota</taxon>
        <taxon>Gammaproteobacteria</taxon>
        <taxon>Oceanospirillales</taxon>
        <taxon>Oceanospirillaceae</taxon>
        <taxon>Pontibacterium</taxon>
    </lineage>
</organism>
<comment type="caution">
    <text evidence="1">The sequence shown here is derived from an EMBL/GenBank/DDBJ whole genome shotgun (WGS) entry which is preliminary data.</text>
</comment>
<proteinExistence type="predicted"/>
<dbReference type="AlphaFoldDB" id="A0A8J7FK70"/>
<evidence type="ECO:0008006" key="3">
    <source>
        <dbReference type="Google" id="ProtNLM"/>
    </source>
</evidence>
<protein>
    <recommendedName>
        <fullName evidence="3">Roadblock/LC7 domain-containing protein</fullName>
    </recommendedName>
</protein>
<dbReference type="Proteomes" id="UP000640333">
    <property type="component" value="Unassembled WGS sequence"/>
</dbReference>
<dbReference type="SUPFAM" id="SSF103196">
    <property type="entry name" value="Roadblock/LC7 domain"/>
    <property type="match status" value="1"/>
</dbReference>
<evidence type="ECO:0000313" key="2">
    <source>
        <dbReference type="Proteomes" id="UP000640333"/>
    </source>
</evidence>
<sequence>MLDENFRNEYLQITPAGAYYATVSSEPDDARALLLQLLSAEIALPYSEELIEELTDLDQEQASDLFNKLREKGFVELNENPVVVVDEVVEKMLPELLPLLSNTGRVALADDQGFCLGASGFDDTHAEALSALAADVISLHERHLPLLNRELSFSGESWGMLDPIGQSQVGFWVVHMGSQKFMLIVDEMPKLNQQAFVNLLSVLARRYLDY</sequence>
<reference evidence="1" key="1">
    <citation type="submission" date="2020-10" db="EMBL/GenBank/DDBJ databases">
        <title>Bacterium isolated from coastal waters sediment.</title>
        <authorList>
            <person name="Chen R.-J."/>
            <person name="Lu D.-C."/>
            <person name="Zhu K.-L."/>
            <person name="Du Z.-J."/>
        </authorList>
    </citation>
    <scope>NUCLEOTIDE SEQUENCE</scope>
    <source>
        <strain evidence="1">N1Y112</strain>
    </source>
</reference>
<dbReference type="RefSeq" id="WP_193953287.1">
    <property type="nucleotide sequence ID" value="NZ_JADEYS010000009.1"/>
</dbReference>
<accession>A0A8J7FK70</accession>
<name>A0A8J7FK70_9GAMM</name>
<evidence type="ECO:0000313" key="1">
    <source>
        <dbReference type="EMBL" id="MBE9397738.1"/>
    </source>
</evidence>
<dbReference type="EMBL" id="JADEYS010000009">
    <property type="protein sequence ID" value="MBE9397738.1"/>
    <property type="molecule type" value="Genomic_DNA"/>
</dbReference>